<evidence type="ECO:0000313" key="4">
    <source>
        <dbReference type="Proteomes" id="UP000633219"/>
    </source>
</evidence>
<organism evidence="3 4">
    <name type="scientific">Rhizobium setariae</name>
    <dbReference type="NCBI Taxonomy" id="2801340"/>
    <lineage>
        <taxon>Bacteria</taxon>
        <taxon>Pseudomonadati</taxon>
        <taxon>Pseudomonadota</taxon>
        <taxon>Alphaproteobacteria</taxon>
        <taxon>Hyphomicrobiales</taxon>
        <taxon>Rhizobiaceae</taxon>
        <taxon>Rhizobium/Agrobacterium group</taxon>
        <taxon>Rhizobium</taxon>
    </lineage>
</organism>
<keyword evidence="4" id="KW-1185">Reference proteome</keyword>
<feature type="signal peptide" evidence="2">
    <location>
        <begin position="1"/>
        <end position="37"/>
    </location>
</feature>
<reference evidence="3" key="1">
    <citation type="submission" date="2021-01" db="EMBL/GenBank/DDBJ databases">
        <title>Rhizobium sp. strain KVB221 16S ribosomal RNA gene Genome sequencing and assembly.</title>
        <authorList>
            <person name="Kang M."/>
        </authorList>
    </citation>
    <scope>NUCLEOTIDE SEQUENCE</scope>
    <source>
        <strain evidence="3">KVB221</strain>
    </source>
</reference>
<sequence>MMSLPKQKILSNCRLVMVGGLLALGVSLASCSQSTHADAPLQPGDEPVNMSDPYPDFSKPLDSAMPQLSDEEAKKQAGQLAALSAKKQSGAISEAEYNKRVAELRKLGEETKAQ</sequence>
<dbReference type="RefSeq" id="WP_201663610.1">
    <property type="nucleotide sequence ID" value="NZ_JAEQNC010000018.1"/>
</dbReference>
<dbReference type="AlphaFoldDB" id="A0A936YQR7"/>
<name>A0A936YQR7_9HYPH</name>
<evidence type="ECO:0008006" key="5">
    <source>
        <dbReference type="Google" id="ProtNLM"/>
    </source>
</evidence>
<accession>A0A936YQR7</accession>
<feature type="chain" id="PRO_5038038229" description="SHOCT domain-containing protein" evidence="2">
    <location>
        <begin position="38"/>
        <end position="114"/>
    </location>
</feature>
<protein>
    <recommendedName>
        <fullName evidence="5">SHOCT domain-containing protein</fullName>
    </recommendedName>
</protein>
<gene>
    <name evidence="3" type="ORF">JJB09_23890</name>
</gene>
<dbReference type="PROSITE" id="PS51257">
    <property type="entry name" value="PROKAR_LIPOPROTEIN"/>
    <property type="match status" value="1"/>
</dbReference>
<dbReference type="Proteomes" id="UP000633219">
    <property type="component" value="Unassembled WGS sequence"/>
</dbReference>
<evidence type="ECO:0000256" key="1">
    <source>
        <dbReference type="SAM" id="MobiDB-lite"/>
    </source>
</evidence>
<proteinExistence type="predicted"/>
<feature type="region of interest" description="Disordered" evidence="1">
    <location>
        <begin position="33"/>
        <end position="93"/>
    </location>
</feature>
<comment type="caution">
    <text evidence="3">The sequence shown here is derived from an EMBL/GenBank/DDBJ whole genome shotgun (WGS) entry which is preliminary data.</text>
</comment>
<dbReference type="EMBL" id="JAEQNC010000018">
    <property type="protein sequence ID" value="MBL0375059.1"/>
    <property type="molecule type" value="Genomic_DNA"/>
</dbReference>
<evidence type="ECO:0000313" key="3">
    <source>
        <dbReference type="EMBL" id="MBL0375059.1"/>
    </source>
</evidence>
<keyword evidence="2" id="KW-0732">Signal</keyword>
<evidence type="ECO:0000256" key="2">
    <source>
        <dbReference type="SAM" id="SignalP"/>
    </source>
</evidence>